<evidence type="ECO:0000313" key="2">
    <source>
        <dbReference type="Proteomes" id="UP000019141"/>
    </source>
</evidence>
<dbReference type="AlphaFoldDB" id="W4LVM7"/>
<dbReference type="HOGENOM" id="CLU_1105542_0_0_7"/>
<organism evidence="1 2">
    <name type="scientific">Entotheonella factor</name>
    <dbReference type="NCBI Taxonomy" id="1429438"/>
    <lineage>
        <taxon>Bacteria</taxon>
        <taxon>Pseudomonadati</taxon>
        <taxon>Nitrospinota/Tectimicrobiota group</taxon>
        <taxon>Candidatus Tectimicrobiota</taxon>
        <taxon>Candidatus Entotheonellia</taxon>
        <taxon>Candidatus Entotheonellales</taxon>
        <taxon>Candidatus Entotheonellaceae</taxon>
        <taxon>Candidatus Entotheonella</taxon>
    </lineage>
</organism>
<gene>
    <name evidence="1" type="ORF">ETSY1_05345</name>
</gene>
<protein>
    <submittedName>
        <fullName evidence="1">Uncharacterized protein</fullName>
    </submittedName>
</protein>
<keyword evidence="2" id="KW-1185">Reference proteome</keyword>
<comment type="caution">
    <text evidence="1">The sequence shown here is derived from an EMBL/GenBank/DDBJ whole genome shotgun (WGS) entry which is preliminary data.</text>
</comment>
<sequence length="251" mass="28744">MHTSQILQSSDFQYWQREHDALVPSDFQTCFPDYLCTDRFGVVSPHFEDGALHTRYALLAATTTFYDHLRARGGEFFDYPHHFAFFDVTTEGIAIRGGRQALDQNTFGAWSSLDVWPESQWIHALGSVKGMLQYVFAWQINCLFWPESFMPAASVEPFPHYVRPLLAARLKTVYYYDAAHPDVEIHVNDNVEDMVRERCLSRLPEGVREAALSSSMAASSSESRFPYIERYRRVSVDAFLADMAPCFQNAA</sequence>
<evidence type="ECO:0000313" key="1">
    <source>
        <dbReference type="EMBL" id="ETX01953.1"/>
    </source>
</evidence>
<dbReference type="Proteomes" id="UP000019141">
    <property type="component" value="Unassembled WGS sequence"/>
</dbReference>
<reference evidence="1 2" key="1">
    <citation type="journal article" date="2014" name="Nature">
        <title>An environmental bacterial taxon with a large and distinct metabolic repertoire.</title>
        <authorList>
            <person name="Wilson M.C."/>
            <person name="Mori T."/>
            <person name="Ruckert C."/>
            <person name="Uria A.R."/>
            <person name="Helf M.J."/>
            <person name="Takada K."/>
            <person name="Gernert C."/>
            <person name="Steffens U.A."/>
            <person name="Heycke N."/>
            <person name="Schmitt S."/>
            <person name="Rinke C."/>
            <person name="Helfrich E.J."/>
            <person name="Brachmann A.O."/>
            <person name="Gurgui C."/>
            <person name="Wakimoto T."/>
            <person name="Kracht M."/>
            <person name="Crusemann M."/>
            <person name="Hentschel U."/>
            <person name="Abe I."/>
            <person name="Matsunaga S."/>
            <person name="Kalinowski J."/>
            <person name="Takeyama H."/>
            <person name="Piel J."/>
        </authorList>
    </citation>
    <scope>NUCLEOTIDE SEQUENCE [LARGE SCALE GENOMIC DNA]</scope>
    <source>
        <strain evidence="2">TSY1</strain>
    </source>
</reference>
<proteinExistence type="predicted"/>
<name>W4LVM7_ENTF1</name>
<dbReference type="EMBL" id="AZHW01000186">
    <property type="protein sequence ID" value="ETX01953.1"/>
    <property type="molecule type" value="Genomic_DNA"/>
</dbReference>
<accession>W4LVM7</accession>